<organism evidence="3 4">
    <name type="scientific">Metabacillus arenae</name>
    <dbReference type="NCBI Taxonomy" id="2771434"/>
    <lineage>
        <taxon>Bacteria</taxon>
        <taxon>Bacillati</taxon>
        <taxon>Bacillota</taxon>
        <taxon>Bacilli</taxon>
        <taxon>Bacillales</taxon>
        <taxon>Bacillaceae</taxon>
        <taxon>Metabacillus</taxon>
    </lineage>
</organism>
<dbReference type="PANTHER" id="PTHR19328:SF13">
    <property type="entry name" value="HIPL1 PROTEIN"/>
    <property type="match status" value="1"/>
</dbReference>
<sequence>MDIRIPLIFFLLLLISGCSEQQNTAQTNEKSKELRQTDTSSEREVLIVNLNVPWAITKTEENFFISERNGSIVEWNASTNEIKRKNVELSKAVHQEGEGGFLGIELLPDFQNTQRAFAYHTYKENGDTKNRVVVLERGEDSWKEIKVLLEDIPGEVFHNGGRLKIGPDLKLYITTGDALQSELAQNTNSLAGKILRMNLDGSVPEDNPFTNSYVYSYGHRNSQGLAWDEEGQLYSSEHGQEAHDELNKIEPGQNYGWPDIQGDEEKNGMQTPLFHTGNITWGPSGISYKDGKLYVAALRGEAIMVYPIEGDEAETFIDGEGRIRDVLIDGNSMYYITNNTDGRGTPAENDDKLVKVNIE</sequence>
<dbReference type="AlphaFoldDB" id="A0A926NGI9"/>
<evidence type="ECO:0000256" key="1">
    <source>
        <dbReference type="SAM" id="SignalP"/>
    </source>
</evidence>
<dbReference type="InterPro" id="IPR011042">
    <property type="entry name" value="6-blade_b-propeller_TolB-like"/>
</dbReference>
<feature type="chain" id="PRO_5038636285" evidence="1">
    <location>
        <begin position="22"/>
        <end position="359"/>
    </location>
</feature>
<dbReference type="PANTHER" id="PTHR19328">
    <property type="entry name" value="HEDGEHOG-INTERACTING PROTEIN"/>
    <property type="match status" value="1"/>
</dbReference>
<dbReference type="InterPro" id="IPR011041">
    <property type="entry name" value="Quinoprot_gluc/sorb_DH_b-prop"/>
</dbReference>
<dbReference type="RefSeq" id="WP_191158473.1">
    <property type="nucleotide sequence ID" value="NZ_JACXAI010000013.1"/>
</dbReference>
<dbReference type="Pfam" id="PF07995">
    <property type="entry name" value="GSDH"/>
    <property type="match status" value="1"/>
</dbReference>
<dbReference type="EMBL" id="JACXAI010000013">
    <property type="protein sequence ID" value="MBD1380876.1"/>
    <property type="molecule type" value="Genomic_DNA"/>
</dbReference>
<reference evidence="3" key="1">
    <citation type="submission" date="2020-09" db="EMBL/GenBank/DDBJ databases">
        <title>A novel bacterium of genus Bacillus, isolated from South China Sea.</title>
        <authorList>
            <person name="Huang H."/>
            <person name="Mo K."/>
            <person name="Hu Y."/>
        </authorList>
    </citation>
    <scope>NUCLEOTIDE SEQUENCE</scope>
    <source>
        <strain evidence="3">IB182487</strain>
    </source>
</reference>
<protein>
    <submittedName>
        <fullName evidence="3">Sorbosone dehydrogenase family protein</fullName>
    </submittedName>
</protein>
<feature type="signal peptide" evidence="1">
    <location>
        <begin position="1"/>
        <end position="21"/>
    </location>
</feature>
<proteinExistence type="predicted"/>
<dbReference type="Proteomes" id="UP000626844">
    <property type="component" value="Unassembled WGS sequence"/>
</dbReference>
<dbReference type="InterPro" id="IPR012938">
    <property type="entry name" value="Glc/Sorbosone_DH"/>
</dbReference>
<evidence type="ECO:0000313" key="3">
    <source>
        <dbReference type="EMBL" id="MBD1380876.1"/>
    </source>
</evidence>
<evidence type="ECO:0000313" key="4">
    <source>
        <dbReference type="Proteomes" id="UP000626844"/>
    </source>
</evidence>
<accession>A0A926NGI9</accession>
<comment type="caution">
    <text evidence="3">The sequence shown here is derived from an EMBL/GenBank/DDBJ whole genome shotgun (WGS) entry which is preliminary data.</text>
</comment>
<keyword evidence="4" id="KW-1185">Reference proteome</keyword>
<feature type="domain" description="Glucose/Sorbosone dehydrogenase" evidence="2">
    <location>
        <begin position="50"/>
        <end position="343"/>
    </location>
</feature>
<dbReference type="PROSITE" id="PS51257">
    <property type="entry name" value="PROKAR_LIPOPROTEIN"/>
    <property type="match status" value="1"/>
</dbReference>
<gene>
    <name evidence="3" type="ORF">IC621_11595</name>
</gene>
<dbReference type="Gene3D" id="2.120.10.30">
    <property type="entry name" value="TolB, C-terminal domain"/>
    <property type="match status" value="1"/>
</dbReference>
<dbReference type="SUPFAM" id="SSF50952">
    <property type="entry name" value="Soluble quinoprotein glucose dehydrogenase"/>
    <property type="match status" value="1"/>
</dbReference>
<keyword evidence="1" id="KW-0732">Signal</keyword>
<evidence type="ECO:0000259" key="2">
    <source>
        <dbReference type="Pfam" id="PF07995"/>
    </source>
</evidence>
<name>A0A926NGI9_9BACI</name>